<feature type="region of interest" description="Disordered" evidence="1">
    <location>
        <begin position="913"/>
        <end position="948"/>
    </location>
</feature>
<feature type="compositionally biased region" description="Low complexity" evidence="1">
    <location>
        <begin position="409"/>
        <end position="424"/>
    </location>
</feature>
<keyword evidence="3" id="KW-1185">Reference proteome</keyword>
<feature type="region of interest" description="Disordered" evidence="1">
    <location>
        <begin position="593"/>
        <end position="614"/>
    </location>
</feature>
<evidence type="ECO:0000313" key="2">
    <source>
        <dbReference type="EMBL" id="TGZ78626.1"/>
    </source>
</evidence>
<feature type="region of interest" description="Disordered" evidence="1">
    <location>
        <begin position="505"/>
        <end position="527"/>
    </location>
</feature>
<feature type="region of interest" description="Disordered" evidence="1">
    <location>
        <begin position="729"/>
        <end position="782"/>
    </location>
</feature>
<accession>A0A4S2MNB0</accession>
<dbReference type="OrthoDB" id="5429879at2759"/>
<feature type="region of interest" description="Disordered" evidence="1">
    <location>
        <begin position="670"/>
        <end position="696"/>
    </location>
</feature>
<dbReference type="Proteomes" id="UP000298138">
    <property type="component" value="Unassembled WGS sequence"/>
</dbReference>
<feature type="region of interest" description="Disordered" evidence="1">
    <location>
        <begin position="132"/>
        <end position="192"/>
    </location>
</feature>
<feature type="region of interest" description="Disordered" evidence="1">
    <location>
        <begin position="312"/>
        <end position="443"/>
    </location>
</feature>
<feature type="region of interest" description="Disordered" evidence="1">
    <location>
        <begin position="15"/>
        <end position="81"/>
    </location>
</feature>
<proteinExistence type="predicted"/>
<feature type="compositionally biased region" description="Basic residues" evidence="1">
    <location>
        <begin position="256"/>
        <end position="265"/>
    </location>
</feature>
<sequence>MSSDADRSGARIAGLISRFERPMPAPAQTYELNGNAFRHDDPGRPSTSRLAPAEQRIRPRLASSTMRQSARTPSPVPIRSFSPVGVAKVGHIPAAGTKPLKMTSHSTLQEWDQWLPEHGGPRELGVGMRPLSRAGESNGNGISSRLLDSPDFMVKGPRSGQSTPHKRPTSLRVDSTETIPLSTGSDKSSYLIDPKPEELYRRMQQAQLQRGRPHMARTFSDGTGSSISLVTSNVSRSIPSSPEPDYRRRYNNAAIPRHHLRHRRSISTPPIAYSRQSTPASDNTSTSTNSYTVGEEYPAYAVEYIKRETVATPDSGYSGSDESRISVPRMRQRDRISSPVPQIPYTPPSKPLSFEFGGDAQIDARPSSGPRAPQSVNRPRPRPTVNDYSPEATRRPRGGVNPQIEHWASRSSTSGRSPGTTRTPVPYSRANRLDPSMAANPLQGDANRLNAMSRRTSYSSVTGISPVPDTFPRSIEQVGNHYPKRHTLPRSSRSARVLKVDTQGPHLDRTLSGHTTSPASPIATMNGASRDIDINPVLTERRKVSDFDFVNTLGAISRPYTPDKFAMDLLNSQKETLKKRSSSRRSIQSLASFGALSRNSDNEPVVNAPAPTPQKNVLRKVNSGRSTRLSFDDEKIDPHILTSPAPAKNVFHGVEPDVYMTDIPSASTKVKLGDADWDDPGSPRSSINPEGGESERIKNRPSLFKLLDCTLSAPALSGLSVELARVSHQIHGDPEKSQEQGTGKKSPPYVSPTMTIRTEPPQRAPPEVPTGVVPSAASAPSIRNEKLETPPRSRFLFVTMFRESRLFVRQSLSSGFGAAKDTFRERRHHEKMSDPALLKKHKLPSKSKNRFMSFGRSKKRDSIDTRYRPSSGLGVVDGSADTSHDSPGGTDMEKKSIHDLVSTMSLVGTDKQSAFHEDLKPNGKSNGKDIQPLKTSTELARKSHRPSVVSLRWRPSSMSLKETVAS</sequence>
<dbReference type="InParanoid" id="A0A4S2MNB0"/>
<feature type="compositionally biased region" description="Pro residues" evidence="1">
    <location>
        <begin position="341"/>
        <end position="350"/>
    </location>
</feature>
<protein>
    <submittedName>
        <fullName evidence="2">Uncharacterized protein</fullName>
    </submittedName>
</protein>
<organism evidence="2 3">
    <name type="scientific">Ascodesmis nigricans</name>
    <dbReference type="NCBI Taxonomy" id="341454"/>
    <lineage>
        <taxon>Eukaryota</taxon>
        <taxon>Fungi</taxon>
        <taxon>Dikarya</taxon>
        <taxon>Ascomycota</taxon>
        <taxon>Pezizomycotina</taxon>
        <taxon>Pezizomycetes</taxon>
        <taxon>Pezizales</taxon>
        <taxon>Ascodesmidaceae</taxon>
        <taxon>Ascodesmis</taxon>
    </lineage>
</organism>
<feature type="compositionally biased region" description="Polar residues" evidence="1">
    <location>
        <begin position="172"/>
        <end position="188"/>
    </location>
</feature>
<gene>
    <name evidence="2" type="ORF">EX30DRAFT_373645</name>
</gene>
<dbReference type="EMBL" id="ML220139">
    <property type="protein sequence ID" value="TGZ78626.1"/>
    <property type="molecule type" value="Genomic_DNA"/>
</dbReference>
<feature type="compositionally biased region" description="Polar residues" evidence="1">
    <location>
        <begin position="62"/>
        <end position="72"/>
    </location>
</feature>
<evidence type="ECO:0000313" key="3">
    <source>
        <dbReference type="Proteomes" id="UP000298138"/>
    </source>
</evidence>
<evidence type="ECO:0000256" key="1">
    <source>
        <dbReference type="SAM" id="MobiDB-lite"/>
    </source>
</evidence>
<name>A0A4S2MNB0_9PEZI</name>
<feature type="region of interest" description="Disordered" evidence="1">
    <location>
        <begin position="855"/>
        <end position="894"/>
    </location>
</feature>
<feature type="region of interest" description="Disordered" evidence="1">
    <location>
        <begin position="233"/>
        <end position="292"/>
    </location>
</feature>
<reference evidence="2 3" key="1">
    <citation type="submission" date="2019-04" db="EMBL/GenBank/DDBJ databases">
        <title>Comparative genomics and transcriptomics to analyze fruiting body development in filamentous ascomycetes.</title>
        <authorList>
            <consortium name="DOE Joint Genome Institute"/>
            <person name="Lutkenhaus R."/>
            <person name="Traeger S."/>
            <person name="Breuer J."/>
            <person name="Kuo A."/>
            <person name="Lipzen A."/>
            <person name="Pangilinan J."/>
            <person name="Dilworth D."/>
            <person name="Sandor L."/>
            <person name="Poggeler S."/>
            <person name="Barry K."/>
            <person name="Grigoriev I.V."/>
            <person name="Nowrousian M."/>
        </authorList>
    </citation>
    <scope>NUCLEOTIDE SEQUENCE [LARGE SCALE GENOMIC DNA]</scope>
    <source>
        <strain evidence="2 3">CBS 389.68</strain>
    </source>
</reference>
<dbReference type="AlphaFoldDB" id="A0A4S2MNB0"/>
<feature type="compositionally biased region" description="Low complexity" evidence="1">
    <location>
        <begin position="277"/>
        <end position="292"/>
    </location>
</feature>